<accession>A0A0L0G043</accession>
<dbReference type="AlphaFoldDB" id="A0A0L0G043"/>
<dbReference type="GeneID" id="25905990"/>
<keyword evidence="4" id="KW-1185">Reference proteome</keyword>
<dbReference type="GO" id="GO:0005739">
    <property type="term" value="C:mitochondrion"/>
    <property type="evidence" value="ECO:0007669"/>
    <property type="project" value="TreeGrafter"/>
</dbReference>
<dbReference type="Proteomes" id="UP000054560">
    <property type="component" value="Unassembled WGS sequence"/>
</dbReference>
<dbReference type="InterPro" id="IPR045866">
    <property type="entry name" value="FAM210A/B-like"/>
</dbReference>
<evidence type="ECO:0000256" key="1">
    <source>
        <dbReference type="SAM" id="MobiDB-lite"/>
    </source>
</evidence>
<feature type="region of interest" description="Disordered" evidence="1">
    <location>
        <begin position="254"/>
        <end position="276"/>
    </location>
</feature>
<dbReference type="RefSeq" id="XP_014156121.1">
    <property type="nucleotide sequence ID" value="XM_014300646.1"/>
</dbReference>
<gene>
    <name evidence="3" type="ORF">SARC_05486</name>
</gene>
<dbReference type="Pfam" id="PF06916">
    <property type="entry name" value="FAM210A-B_dom"/>
    <property type="match status" value="1"/>
</dbReference>
<dbReference type="PANTHER" id="PTHR21377">
    <property type="entry name" value="PROTEIN FAM210B, MITOCHONDRIAL"/>
    <property type="match status" value="1"/>
</dbReference>
<evidence type="ECO:0000313" key="4">
    <source>
        <dbReference type="Proteomes" id="UP000054560"/>
    </source>
</evidence>
<protein>
    <recommendedName>
        <fullName evidence="2">DUF1279 domain-containing protein</fullName>
    </recommendedName>
</protein>
<proteinExistence type="predicted"/>
<evidence type="ECO:0000259" key="2">
    <source>
        <dbReference type="Pfam" id="PF06916"/>
    </source>
</evidence>
<dbReference type="PANTHER" id="PTHR21377:SF0">
    <property type="entry name" value="PROTEIN FAM210B, MITOCHONDRIAL"/>
    <property type="match status" value="1"/>
</dbReference>
<organism evidence="3 4">
    <name type="scientific">Sphaeroforma arctica JP610</name>
    <dbReference type="NCBI Taxonomy" id="667725"/>
    <lineage>
        <taxon>Eukaryota</taxon>
        <taxon>Ichthyosporea</taxon>
        <taxon>Ichthyophonida</taxon>
        <taxon>Sphaeroforma</taxon>
    </lineage>
</organism>
<reference evidence="3 4" key="1">
    <citation type="submission" date="2011-02" db="EMBL/GenBank/DDBJ databases">
        <title>The Genome Sequence of Sphaeroforma arctica JP610.</title>
        <authorList>
            <consortium name="The Broad Institute Genome Sequencing Platform"/>
            <person name="Russ C."/>
            <person name="Cuomo C."/>
            <person name="Young S.K."/>
            <person name="Zeng Q."/>
            <person name="Gargeya S."/>
            <person name="Alvarado L."/>
            <person name="Berlin A."/>
            <person name="Chapman S.B."/>
            <person name="Chen Z."/>
            <person name="Freedman E."/>
            <person name="Gellesch M."/>
            <person name="Goldberg J."/>
            <person name="Griggs A."/>
            <person name="Gujja S."/>
            <person name="Heilman E."/>
            <person name="Heiman D."/>
            <person name="Howarth C."/>
            <person name="Mehta T."/>
            <person name="Neiman D."/>
            <person name="Pearson M."/>
            <person name="Roberts A."/>
            <person name="Saif S."/>
            <person name="Shea T."/>
            <person name="Shenoy N."/>
            <person name="Sisk P."/>
            <person name="Stolte C."/>
            <person name="Sykes S."/>
            <person name="White J."/>
            <person name="Yandava C."/>
            <person name="Burger G."/>
            <person name="Gray M.W."/>
            <person name="Holland P.W.H."/>
            <person name="King N."/>
            <person name="Lang F.B.F."/>
            <person name="Roger A.J."/>
            <person name="Ruiz-Trillo I."/>
            <person name="Haas B."/>
            <person name="Nusbaum C."/>
            <person name="Birren B."/>
        </authorList>
    </citation>
    <scope>NUCLEOTIDE SEQUENCE [LARGE SCALE GENOMIC DNA]</scope>
    <source>
        <strain evidence="3 4">JP610</strain>
    </source>
</reference>
<evidence type="ECO:0000313" key="3">
    <source>
        <dbReference type="EMBL" id="KNC82219.1"/>
    </source>
</evidence>
<name>A0A0L0G043_9EUKA</name>
<dbReference type="InterPro" id="IPR009688">
    <property type="entry name" value="FAM210A/B-like_dom"/>
</dbReference>
<dbReference type="EMBL" id="KQ241948">
    <property type="protein sequence ID" value="KNC82219.1"/>
    <property type="molecule type" value="Genomic_DNA"/>
</dbReference>
<feature type="domain" description="DUF1279" evidence="2">
    <location>
        <begin position="149"/>
        <end position="228"/>
    </location>
</feature>
<feature type="compositionally biased region" description="Basic residues" evidence="1">
    <location>
        <begin position="258"/>
        <end position="276"/>
    </location>
</feature>
<sequence length="276" mass="31336">MRILTTVIRVSSAVRPLQIAGNRCLKVVNPLQRCRMLHSFLDYSDNRRTIDRKPEPVLLARCLSYNSRITRTIDSPQSSNSSTLSYLGTAAAQDTRCLRIDKLFASSTTNNNEHKEKDTKRKKTDRMKPSIIRQPIQWSMYMLQEGPRILKMYGPIAAITYSTVWASTLAGFYLLTARGVDVMTIFNAVGLGSIGNRMEGEASNFLLAYTATTLTGPVRMALCIFITPGIHRATWPTIKPHFLRAQRLCYGPEENTTKRLHEHKHKKNTRSHSHTR</sequence>